<dbReference type="EMBL" id="APPH01000006">
    <property type="protein sequence ID" value="ENV10160.1"/>
    <property type="molecule type" value="Genomic_DNA"/>
</dbReference>
<reference evidence="9 10" key="1">
    <citation type="submission" date="2013-02" db="EMBL/GenBank/DDBJ databases">
        <title>The Genome Sequence of Acinetobacter sp. CIP 56.2.</title>
        <authorList>
            <consortium name="The Broad Institute Genome Sequencing Platform"/>
            <consortium name="The Broad Institute Genome Sequencing Center for Infectious Disease"/>
            <person name="Cerqueira G."/>
            <person name="Feldgarden M."/>
            <person name="Courvalin P."/>
            <person name="Perichon B."/>
            <person name="Grillot-Courvalin C."/>
            <person name="Clermont D."/>
            <person name="Rocha E."/>
            <person name="Yoon E.-J."/>
            <person name="Nemec A."/>
            <person name="Walker B."/>
            <person name="Young S.K."/>
            <person name="Zeng Q."/>
            <person name="Gargeya S."/>
            <person name="Fitzgerald M."/>
            <person name="Haas B."/>
            <person name="Abouelleil A."/>
            <person name="Alvarado L."/>
            <person name="Arachchi H.M."/>
            <person name="Berlin A.M."/>
            <person name="Chapman S.B."/>
            <person name="Dewar J."/>
            <person name="Goldberg J."/>
            <person name="Griggs A."/>
            <person name="Gujja S."/>
            <person name="Hansen M."/>
            <person name="Howarth C."/>
            <person name="Imamovic A."/>
            <person name="Larimer J."/>
            <person name="McCowan C."/>
            <person name="Murphy C."/>
            <person name="Neiman D."/>
            <person name="Pearson M."/>
            <person name="Priest M."/>
            <person name="Roberts A."/>
            <person name="Saif S."/>
            <person name="Shea T."/>
            <person name="Sisk P."/>
            <person name="Sykes S."/>
            <person name="Wortman J."/>
            <person name="Nusbaum C."/>
            <person name="Birren B."/>
        </authorList>
    </citation>
    <scope>NUCLEOTIDE SEQUENCE [LARGE SCALE GENOMIC DNA]</scope>
    <source>
        <strain evidence="9 10">CIP 56.2</strain>
    </source>
</reference>
<dbReference type="eggNOG" id="COG0608">
    <property type="taxonomic scope" value="Bacteria"/>
</dbReference>
<dbReference type="GO" id="GO:0006310">
    <property type="term" value="P:DNA recombination"/>
    <property type="evidence" value="ECO:0007669"/>
    <property type="project" value="InterPro"/>
</dbReference>
<sequence length="566" mass="62439">MTQIQIQKRPLLTRPEQFQGVPAFIAEILARRGVQSEQELELKLKHLLSPELKGLAEAVALIDQAIDQQKQIVIVGDYDADGATSTALMVLVLQDMGARVEYLVPDRFKYGYGLTPAIAELAKQSYQPDLLITVDNGISSHAGVDTAQALGMQVIITDHHLTTKPTPSAEAVVNPNQLGCGFSSKALAGVGVAFYVLAKLASSRSHQGKSSSKVTQYLDLVALGTYADVASLDYNNRILIDAGLKRIQQHQCRAAILALLDIAGRDAASLRAQDLGFVVGPRINAAGRMESMRIGIECLLAADMATAYPIAQQLNQLNIERRQVETEMKQQALTALQHIQLETEHLPAALVMFDEQWHQGVIGIVAGRLKEQFHRPSLVFAPDEDGIHIKGSARSIDGIHIRDTIEQVAEHYPHLVSHFGGHAAAAGLTLKKENFAAFKTAFTQAIAEMDDELFTATLWTDGELGDSDLHLGTLDWIEQLGPWGQKFPLPQFEGRFKVIDYRWLKEQHLKLKLAVGSHSIDAIAFNAMDRFEFNPMLGYVDLVYTLERNVFNGNTRLQLQIAYLKQ</sequence>
<gene>
    <name evidence="9" type="ORF">F966_01332</name>
</gene>
<dbReference type="Pfam" id="PF01368">
    <property type="entry name" value="DHH"/>
    <property type="match status" value="1"/>
</dbReference>
<dbReference type="Proteomes" id="UP000013209">
    <property type="component" value="Unassembled WGS sequence"/>
</dbReference>
<dbReference type="Gene3D" id="3.90.1640.30">
    <property type="match status" value="1"/>
</dbReference>
<dbReference type="HOGENOM" id="CLU_009736_5_1_6"/>
<dbReference type="InterPro" id="IPR041122">
    <property type="entry name" value="RecJ_OB"/>
</dbReference>
<dbReference type="Pfam" id="PF02272">
    <property type="entry name" value="DHHA1"/>
    <property type="match status" value="1"/>
</dbReference>
<dbReference type="InterPro" id="IPR004610">
    <property type="entry name" value="RecJ"/>
</dbReference>
<accession>N8XSU7</accession>
<dbReference type="AlphaFoldDB" id="N8XSU7"/>
<organism evidence="9 10">
    <name type="scientific">Acinetobacter higginsii</name>
    <dbReference type="NCBI Taxonomy" id="70347"/>
    <lineage>
        <taxon>Bacteria</taxon>
        <taxon>Pseudomonadati</taxon>
        <taxon>Pseudomonadota</taxon>
        <taxon>Gammaproteobacteria</taxon>
        <taxon>Moraxellales</taxon>
        <taxon>Moraxellaceae</taxon>
        <taxon>Acinetobacter</taxon>
    </lineage>
</organism>
<name>N8XSU7_9GAMM</name>
<evidence type="ECO:0000256" key="5">
    <source>
        <dbReference type="ARBA" id="ARBA00022839"/>
    </source>
</evidence>
<dbReference type="PANTHER" id="PTHR30255">
    <property type="entry name" value="SINGLE-STRANDED-DNA-SPECIFIC EXONUCLEASE RECJ"/>
    <property type="match status" value="1"/>
</dbReference>
<feature type="domain" description="RecJ OB" evidence="8">
    <location>
        <begin position="460"/>
        <end position="561"/>
    </location>
</feature>
<evidence type="ECO:0000259" key="7">
    <source>
        <dbReference type="Pfam" id="PF02272"/>
    </source>
</evidence>
<proteinExistence type="inferred from homology"/>
<dbReference type="NCBIfam" id="TIGR00644">
    <property type="entry name" value="recJ"/>
    <property type="match status" value="1"/>
</dbReference>
<dbReference type="SUPFAM" id="SSF64182">
    <property type="entry name" value="DHH phosphoesterases"/>
    <property type="match status" value="1"/>
</dbReference>
<evidence type="ECO:0000313" key="9">
    <source>
        <dbReference type="EMBL" id="ENV10160.1"/>
    </source>
</evidence>
<feature type="domain" description="DDH" evidence="6">
    <location>
        <begin position="71"/>
        <end position="225"/>
    </location>
</feature>
<dbReference type="InterPro" id="IPR038763">
    <property type="entry name" value="DHH_sf"/>
</dbReference>
<dbReference type="GO" id="GO:0008409">
    <property type="term" value="F:5'-3' exonuclease activity"/>
    <property type="evidence" value="ECO:0007669"/>
    <property type="project" value="InterPro"/>
</dbReference>
<comment type="caution">
    <text evidence="9">The sequence shown here is derived from an EMBL/GenBank/DDBJ whole genome shotgun (WGS) entry which is preliminary data.</text>
</comment>
<evidence type="ECO:0000256" key="4">
    <source>
        <dbReference type="ARBA" id="ARBA00022801"/>
    </source>
</evidence>
<dbReference type="STRING" id="1144672.F966_01332"/>
<dbReference type="PANTHER" id="PTHR30255:SF2">
    <property type="entry name" value="SINGLE-STRANDED-DNA-SPECIFIC EXONUCLEASE RECJ"/>
    <property type="match status" value="1"/>
</dbReference>
<dbReference type="Gene3D" id="3.10.310.30">
    <property type="match status" value="1"/>
</dbReference>
<dbReference type="GO" id="GO:0003676">
    <property type="term" value="F:nucleic acid binding"/>
    <property type="evidence" value="ECO:0007669"/>
    <property type="project" value="InterPro"/>
</dbReference>
<evidence type="ECO:0000259" key="6">
    <source>
        <dbReference type="Pfam" id="PF01368"/>
    </source>
</evidence>
<evidence type="ECO:0000256" key="3">
    <source>
        <dbReference type="ARBA" id="ARBA00022722"/>
    </source>
</evidence>
<protein>
    <recommendedName>
        <fullName evidence="2">Single-stranded-DNA-specific exonuclease RecJ</fullName>
    </recommendedName>
</protein>
<evidence type="ECO:0000256" key="2">
    <source>
        <dbReference type="ARBA" id="ARBA00019841"/>
    </source>
</evidence>
<keyword evidence="5 9" id="KW-0269">Exonuclease</keyword>
<keyword evidence="3" id="KW-0540">Nuclease</keyword>
<dbReference type="RefSeq" id="WP_004803633.1">
    <property type="nucleotide sequence ID" value="NZ_KB849440.1"/>
</dbReference>
<dbReference type="InterPro" id="IPR001667">
    <property type="entry name" value="DDH_dom"/>
</dbReference>
<keyword evidence="4" id="KW-0378">Hydrolase</keyword>
<comment type="similarity">
    <text evidence="1">Belongs to the RecJ family.</text>
</comment>
<dbReference type="Pfam" id="PF17768">
    <property type="entry name" value="RecJ_OB"/>
    <property type="match status" value="1"/>
</dbReference>
<evidence type="ECO:0000313" key="10">
    <source>
        <dbReference type="Proteomes" id="UP000013209"/>
    </source>
</evidence>
<dbReference type="InterPro" id="IPR051673">
    <property type="entry name" value="SSDNA_exonuclease_RecJ"/>
</dbReference>
<dbReference type="GO" id="GO:0006281">
    <property type="term" value="P:DNA repair"/>
    <property type="evidence" value="ECO:0007669"/>
    <property type="project" value="InterPro"/>
</dbReference>
<feature type="domain" description="DHHA1" evidence="7">
    <location>
        <begin position="350"/>
        <end position="447"/>
    </location>
</feature>
<evidence type="ECO:0000256" key="1">
    <source>
        <dbReference type="ARBA" id="ARBA00005915"/>
    </source>
</evidence>
<evidence type="ECO:0000259" key="8">
    <source>
        <dbReference type="Pfam" id="PF17768"/>
    </source>
</evidence>
<dbReference type="PATRIC" id="fig|1144672.3.peg.1274"/>
<dbReference type="InterPro" id="IPR003156">
    <property type="entry name" value="DHHA1_dom"/>
</dbReference>